<name>A0A0M0KAG2_9EUKA</name>
<comment type="caution">
    <text evidence="1">The sequence shown here is derived from an EMBL/GenBank/DDBJ whole genome shotgun (WGS) entry which is preliminary data.</text>
</comment>
<dbReference type="Gene3D" id="1.25.40.10">
    <property type="entry name" value="Tetratricopeptide repeat domain"/>
    <property type="match status" value="1"/>
</dbReference>
<dbReference type="InterPro" id="IPR011990">
    <property type="entry name" value="TPR-like_helical_dom_sf"/>
</dbReference>
<organism evidence="1 2">
    <name type="scientific">Chrysochromulina tobinii</name>
    <dbReference type="NCBI Taxonomy" id="1460289"/>
    <lineage>
        <taxon>Eukaryota</taxon>
        <taxon>Haptista</taxon>
        <taxon>Haptophyta</taxon>
        <taxon>Prymnesiophyceae</taxon>
        <taxon>Prymnesiales</taxon>
        <taxon>Chrysochromulinaceae</taxon>
        <taxon>Chrysochromulina</taxon>
    </lineage>
</organism>
<evidence type="ECO:0000313" key="2">
    <source>
        <dbReference type="Proteomes" id="UP000037460"/>
    </source>
</evidence>
<gene>
    <name evidence="1" type="ORF">Ctob_013181</name>
</gene>
<dbReference type="EMBL" id="JWZX01000737">
    <property type="protein sequence ID" value="KOO35831.1"/>
    <property type="molecule type" value="Genomic_DNA"/>
</dbReference>
<evidence type="ECO:0000313" key="1">
    <source>
        <dbReference type="EMBL" id="KOO35831.1"/>
    </source>
</evidence>
<proteinExistence type="predicted"/>
<keyword evidence="2" id="KW-1185">Reference proteome</keyword>
<dbReference type="InterPro" id="IPR052748">
    <property type="entry name" value="ISR_Activator"/>
</dbReference>
<dbReference type="SUPFAM" id="SSF81901">
    <property type="entry name" value="HCP-like"/>
    <property type="match status" value="1"/>
</dbReference>
<dbReference type="Proteomes" id="UP000037460">
    <property type="component" value="Unassembled WGS sequence"/>
</dbReference>
<evidence type="ECO:0008006" key="3">
    <source>
        <dbReference type="Google" id="ProtNLM"/>
    </source>
</evidence>
<dbReference type="PANTHER" id="PTHR45011:SF1">
    <property type="entry name" value="DAP3-BINDING CELL DEATH ENHANCER 1"/>
    <property type="match status" value="1"/>
</dbReference>
<sequence length="93" mass="10137">MVRKDPVRAAAFYRQAADQGHAKAKVNLGIFLYTATVPGSKTDKAGAEALWKEAHEDGVPEAEMCLRNMTLDVWPSGGFLGLMTRSRVSGEQQ</sequence>
<reference evidence="2" key="1">
    <citation type="journal article" date="2015" name="PLoS Genet.">
        <title>Genome Sequence and Transcriptome Analyses of Chrysochromulina tobin: Metabolic Tools for Enhanced Algal Fitness in the Prominent Order Prymnesiales (Haptophyceae).</title>
        <authorList>
            <person name="Hovde B.T."/>
            <person name="Deodato C.R."/>
            <person name="Hunsperger H.M."/>
            <person name="Ryken S.A."/>
            <person name="Yost W."/>
            <person name="Jha R.K."/>
            <person name="Patterson J."/>
            <person name="Monnat R.J. Jr."/>
            <person name="Barlow S.B."/>
            <person name="Starkenburg S.R."/>
            <person name="Cattolico R.A."/>
        </authorList>
    </citation>
    <scope>NUCLEOTIDE SEQUENCE</scope>
    <source>
        <strain evidence="2">CCMP291</strain>
    </source>
</reference>
<dbReference type="OrthoDB" id="2384430at2759"/>
<dbReference type="AlphaFoldDB" id="A0A0M0KAG2"/>
<accession>A0A0M0KAG2</accession>
<dbReference type="PANTHER" id="PTHR45011">
    <property type="entry name" value="DAP3-BINDING CELL DEATH ENHANCER 1"/>
    <property type="match status" value="1"/>
</dbReference>
<protein>
    <recommendedName>
        <fullName evidence="3">Sel1 domain protein repeat-containing protein</fullName>
    </recommendedName>
</protein>